<feature type="compositionally biased region" description="Low complexity" evidence="2">
    <location>
        <begin position="166"/>
        <end position="189"/>
    </location>
</feature>
<reference evidence="5 6" key="1">
    <citation type="submission" date="2020-10" db="EMBL/GenBank/DDBJ databases">
        <title>Ramlibacter sp. HM2 16S ribosomal RNA gene Genome sequencing and assembly.</title>
        <authorList>
            <person name="Kang M."/>
        </authorList>
    </citation>
    <scope>NUCLEOTIDE SEQUENCE [LARGE SCALE GENOMIC DNA]</scope>
    <source>
        <strain evidence="5 6">HM2</strain>
    </source>
</reference>
<accession>A0ABR9S3S5</accession>
<evidence type="ECO:0000313" key="6">
    <source>
        <dbReference type="Proteomes" id="UP000806285"/>
    </source>
</evidence>
<name>A0ABR9S3S5_9BURK</name>
<feature type="region of interest" description="Disordered" evidence="2">
    <location>
        <begin position="323"/>
        <end position="347"/>
    </location>
</feature>
<keyword evidence="3" id="KW-0812">Transmembrane</keyword>
<feature type="region of interest" description="Disordered" evidence="2">
    <location>
        <begin position="373"/>
        <end position="408"/>
    </location>
</feature>
<dbReference type="Proteomes" id="UP000806285">
    <property type="component" value="Unassembled WGS sequence"/>
</dbReference>
<keyword evidence="4" id="KW-0732">Signal</keyword>
<evidence type="ECO:0008006" key="7">
    <source>
        <dbReference type="Google" id="ProtNLM"/>
    </source>
</evidence>
<evidence type="ECO:0000256" key="2">
    <source>
        <dbReference type="SAM" id="MobiDB-lite"/>
    </source>
</evidence>
<keyword evidence="3" id="KW-0472">Membrane</keyword>
<dbReference type="PANTHER" id="PTHR45725">
    <property type="entry name" value="FORMIN HOMOLOGY 2 FAMILY MEMBER"/>
    <property type="match status" value="1"/>
</dbReference>
<protein>
    <recommendedName>
        <fullName evidence="7">Tfp pilus assembly protein FimV</fullName>
    </recommendedName>
</protein>
<dbReference type="EMBL" id="JADDIV010000003">
    <property type="protein sequence ID" value="MBE7368118.1"/>
    <property type="molecule type" value="Genomic_DNA"/>
</dbReference>
<gene>
    <name evidence="5" type="ORF">IM787_11120</name>
</gene>
<feature type="transmembrane region" description="Helical" evidence="3">
    <location>
        <begin position="287"/>
        <end position="307"/>
    </location>
</feature>
<feature type="compositionally biased region" description="Low complexity" evidence="2">
    <location>
        <begin position="373"/>
        <end position="385"/>
    </location>
</feature>
<comment type="caution">
    <text evidence="5">The sequence shown here is derived from an EMBL/GenBank/DDBJ whole genome shotgun (WGS) entry which is preliminary data.</text>
</comment>
<sequence length="640" mass="67394">MLHPVTFRTLAVACGASLACQAPALTLGSAAGGVLLGRPLELSVPVTLDPGEDSPCASAELLHGESRVRAPSVQWVPRGGGEGVLRIASPLPVYEPAVTLNLRVGCRQATQRSYVLLAEVPARNEASAPLVPAPVPQAPVASPAPTVPAPAAARLRTEPALPASPPAARAPVPAAPAAPRAAARAPAPAQSRLELTTPEGLPEGNPVLRMTASLLTAVTGDAGRREAAAALWQALQKTPDQALQEALRLENAERELKSLRASSQQNAAAVAQMRAQVEQARDQRSSVTWLVMGLSAALAAMLAGLAWRWHRARRMARVGRWFADQPGSPADTHAGEPGSTGGMAAAAAPAATARPAKAAKAGLVALPAPAATAAPAAPAASTAPKKTGRARSGPPSTWGPGDEYQTSRGGSVRMVGVEELLDVHDKADFFLSIGEPEQAMAVLEAHVHDQVDTSALPWLDLFELYHRLGKRTEFERLRREFGEHFTVQVPEFEQFDQPSAPLENYGRALSRIEALWGTPRVLDVIEEAIFRKPGLPGAEPFSLEAYRELVLLYHVARELMPEGTRAAPGTGTSDTSLQPLNALDMPVRAAEDPEALLIPPSTPRLGVDIDLGDAGPAELPPLEFDISERSPLDAPPGRRR</sequence>
<dbReference type="InterPro" id="IPR051425">
    <property type="entry name" value="Formin_Homology"/>
</dbReference>
<proteinExistence type="predicted"/>
<keyword evidence="3" id="KW-1133">Transmembrane helix</keyword>
<evidence type="ECO:0000256" key="1">
    <source>
        <dbReference type="SAM" id="Coils"/>
    </source>
</evidence>
<feature type="region of interest" description="Disordered" evidence="2">
    <location>
        <begin position="607"/>
        <end position="640"/>
    </location>
</feature>
<evidence type="ECO:0000313" key="5">
    <source>
        <dbReference type="EMBL" id="MBE7368118.1"/>
    </source>
</evidence>
<feature type="chain" id="PRO_5046776368" description="Tfp pilus assembly protein FimV" evidence="4">
    <location>
        <begin position="25"/>
        <end position="640"/>
    </location>
</feature>
<feature type="region of interest" description="Disordered" evidence="2">
    <location>
        <begin position="161"/>
        <end position="206"/>
    </location>
</feature>
<evidence type="ECO:0000256" key="3">
    <source>
        <dbReference type="SAM" id="Phobius"/>
    </source>
</evidence>
<keyword evidence="1" id="KW-0175">Coiled coil</keyword>
<dbReference type="PANTHER" id="PTHR45725:SF18">
    <property type="entry name" value="ORC1-LIKE AAA ATPASE DOMAIN-CONTAINING PROTEIN"/>
    <property type="match status" value="1"/>
</dbReference>
<dbReference type="RefSeq" id="WP_193676731.1">
    <property type="nucleotide sequence ID" value="NZ_JADDIV010000003.1"/>
</dbReference>
<keyword evidence="6" id="KW-1185">Reference proteome</keyword>
<feature type="signal peptide" evidence="4">
    <location>
        <begin position="1"/>
        <end position="24"/>
    </location>
</feature>
<feature type="coiled-coil region" evidence="1">
    <location>
        <begin position="242"/>
        <end position="269"/>
    </location>
</feature>
<organism evidence="5 6">
    <name type="scientific">Ramlibacter pallidus</name>
    <dbReference type="NCBI Taxonomy" id="2780087"/>
    <lineage>
        <taxon>Bacteria</taxon>
        <taxon>Pseudomonadati</taxon>
        <taxon>Pseudomonadota</taxon>
        <taxon>Betaproteobacteria</taxon>
        <taxon>Burkholderiales</taxon>
        <taxon>Comamonadaceae</taxon>
        <taxon>Ramlibacter</taxon>
    </lineage>
</organism>
<evidence type="ECO:0000256" key="4">
    <source>
        <dbReference type="SAM" id="SignalP"/>
    </source>
</evidence>